<dbReference type="SUPFAM" id="SSF52091">
    <property type="entry name" value="SpoIIaa-like"/>
    <property type="match status" value="1"/>
</dbReference>
<dbReference type="Pfam" id="PF01740">
    <property type="entry name" value="STAS"/>
    <property type="match status" value="1"/>
</dbReference>
<keyword evidence="3" id="KW-1185">Reference proteome</keyword>
<protein>
    <recommendedName>
        <fullName evidence="1">STAS domain-containing protein</fullName>
    </recommendedName>
</protein>
<name>A0ABY5DRV8_9ACTN</name>
<evidence type="ECO:0000313" key="3">
    <source>
        <dbReference type="Proteomes" id="UP001056035"/>
    </source>
</evidence>
<dbReference type="Gene3D" id="3.30.750.24">
    <property type="entry name" value="STAS domain"/>
    <property type="match status" value="1"/>
</dbReference>
<dbReference type="EMBL" id="CP098502">
    <property type="protein sequence ID" value="UTI63309.1"/>
    <property type="molecule type" value="Genomic_DNA"/>
</dbReference>
<dbReference type="PROSITE" id="PS50801">
    <property type="entry name" value="STAS"/>
    <property type="match status" value="1"/>
</dbReference>
<evidence type="ECO:0000259" key="1">
    <source>
        <dbReference type="PROSITE" id="PS50801"/>
    </source>
</evidence>
<dbReference type="Proteomes" id="UP001056035">
    <property type="component" value="Chromosome"/>
</dbReference>
<feature type="domain" description="STAS" evidence="1">
    <location>
        <begin position="1"/>
        <end position="45"/>
    </location>
</feature>
<gene>
    <name evidence="2" type="ORF">NBH00_18360</name>
</gene>
<organism evidence="2 3">
    <name type="scientific">Paraconexibacter antarcticus</name>
    <dbReference type="NCBI Taxonomy" id="2949664"/>
    <lineage>
        <taxon>Bacteria</taxon>
        <taxon>Bacillati</taxon>
        <taxon>Actinomycetota</taxon>
        <taxon>Thermoleophilia</taxon>
        <taxon>Solirubrobacterales</taxon>
        <taxon>Paraconexibacteraceae</taxon>
        <taxon>Paraconexibacter</taxon>
    </lineage>
</organism>
<evidence type="ECO:0000313" key="2">
    <source>
        <dbReference type="EMBL" id="UTI63309.1"/>
    </source>
</evidence>
<accession>A0ABY5DRV8</accession>
<sequence>MRGELVVATIAQLQPELDRITRHERRQITIDLRTLTRIDSSGARA</sequence>
<dbReference type="InterPro" id="IPR036513">
    <property type="entry name" value="STAS_dom_sf"/>
</dbReference>
<proteinExistence type="predicted"/>
<dbReference type="InterPro" id="IPR002645">
    <property type="entry name" value="STAS_dom"/>
</dbReference>
<reference evidence="2 3" key="1">
    <citation type="submission" date="2022-06" db="EMBL/GenBank/DDBJ databases">
        <title>Paraconexibacter antarcticus.</title>
        <authorList>
            <person name="Kim C.S."/>
        </authorList>
    </citation>
    <scope>NUCLEOTIDE SEQUENCE [LARGE SCALE GENOMIC DNA]</scope>
    <source>
        <strain evidence="2 3">02-257</strain>
    </source>
</reference>